<organism evidence="1 2">
    <name type="scientific">Parabacteroides distasonis CL09T03C24</name>
    <dbReference type="NCBI Taxonomy" id="999417"/>
    <lineage>
        <taxon>Bacteria</taxon>
        <taxon>Pseudomonadati</taxon>
        <taxon>Bacteroidota</taxon>
        <taxon>Bacteroidia</taxon>
        <taxon>Bacteroidales</taxon>
        <taxon>Tannerellaceae</taxon>
        <taxon>Parabacteroides</taxon>
    </lineage>
</organism>
<dbReference type="EMBL" id="AGZN01000008">
    <property type="protein sequence ID" value="EKN31187.1"/>
    <property type="molecule type" value="Genomic_DNA"/>
</dbReference>
<dbReference type="Proteomes" id="UP000006262">
    <property type="component" value="Unassembled WGS sequence"/>
</dbReference>
<evidence type="ECO:0000313" key="2">
    <source>
        <dbReference type="Proteomes" id="UP000006262"/>
    </source>
</evidence>
<proteinExistence type="predicted"/>
<sequence>MGKLLFFRLKNYKWLDVNILSVLKGDRIMLYGECGGALC</sequence>
<gene>
    <name evidence="1" type="ORF">HMPREF1059_00875</name>
</gene>
<protein>
    <submittedName>
        <fullName evidence="1">Uncharacterized protein</fullName>
    </submittedName>
</protein>
<dbReference type="AlphaFoldDB" id="A0AAD2TSH4"/>
<reference evidence="1 2" key="1">
    <citation type="submission" date="2012-02" db="EMBL/GenBank/DDBJ databases">
        <title>The Genome Sequence of Parabacteroides distasonis CL09T03C24.</title>
        <authorList>
            <consortium name="The Broad Institute Genome Sequencing Platform"/>
            <person name="Earl A."/>
            <person name="Ward D."/>
            <person name="Feldgarden M."/>
            <person name="Gevers D."/>
            <person name="Zitomersky N.L."/>
            <person name="Coyne M.J."/>
            <person name="Comstock L.E."/>
            <person name="Young S.K."/>
            <person name="Zeng Q."/>
            <person name="Gargeya S."/>
            <person name="Fitzgerald M."/>
            <person name="Haas B."/>
            <person name="Abouelleil A."/>
            <person name="Alvarado L."/>
            <person name="Arachchi H.M."/>
            <person name="Berlin A."/>
            <person name="Chapman S.B."/>
            <person name="Gearin G."/>
            <person name="Goldberg J."/>
            <person name="Griggs A."/>
            <person name="Gujja S."/>
            <person name="Hansen M."/>
            <person name="Heiman D."/>
            <person name="Howarth C."/>
            <person name="Larimer J."/>
            <person name="Lui A."/>
            <person name="MacDonald P.J.P."/>
            <person name="McCowen C."/>
            <person name="Montmayeur A."/>
            <person name="Murphy C."/>
            <person name="Neiman D."/>
            <person name="Pearson M."/>
            <person name="Priest M."/>
            <person name="Roberts A."/>
            <person name="Saif S."/>
            <person name="Shea T."/>
            <person name="Sisk P."/>
            <person name="Stolte C."/>
            <person name="Sykes S."/>
            <person name="Wortman J."/>
            <person name="Nusbaum C."/>
            <person name="Birren B."/>
        </authorList>
    </citation>
    <scope>NUCLEOTIDE SEQUENCE [LARGE SCALE GENOMIC DNA]</scope>
    <source>
        <strain evidence="1 2">CL09T03C24</strain>
    </source>
</reference>
<accession>A0AAD2TSH4</accession>
<evidence type="ECO:0000313" key="1">
    <source>
        <dbReference type="EMBL" id="EKN31187.1"/>
    </source>
</evidence>
<name>A0AAD2TSH4_PARDI</name>
<comment type="caution">
    <text evidence="1">The sequence shown here is derived from an EMBL/GenBank/DDBJ whole genome shotgun (WGS) entry which is preliminary data.</text>
</comment>